<evidence type="ECO:0000256" key="2">
    <source>
        <dbReference type="ARBA" id="ARBA00023125"/>
    </source>
</evidence>
<evidence type="ECO:0000313" key="8">
    <source>
        <dbReference type="EMBL" id="EAG6991829.1"/>
    </source>
</evidence>
<evidence type="ECO:0000313" key="7">
    <source>
        <dbReference type="EMBL" id="EAG4461859.1"/>
    </source>
</evidence>
<evidence type="ECO:0000313" key="20">
    <source>
        <dbReference type="Proteomes" id="UP000548278"/>
    </source>
</evidence>
<proteinExistence type="predicted"/>
<evidence type="ECO:0000313" key="18">
    <source>
        <dbReference type="Proteomes" id="UP000528151"/>
    </source>
</evidence>
<dbReference type="PRINTS" id="PR00035">
    <property type="entry name" value="HTHGNTR"/>
</dbReference>
<dbReference type="Proteomes" id="UP000489121">
    <property type="component" value="Unassembled WGS sequence"/>
</dbReference>
<dbReference type="Gene3D" id="3.40.1410.10">
    <property type="entry name" value="Chorismate lyase-like"/>
    <property type="match status" value="1"/>
</dbReference>
<dbReference type="InterPro" id="IPR050679">
    <property type="entry name" value="Bact_HTH_transcr_reg"/>
</dbReference>
<dbReference type="SUPFAM" id="SSF46785">
    <property type="entry name" value="Winged helix' DNA-binding domain"/>
    <property type="match status" value="1"/>
</dbReference>
<dbReference type="Proteomes" id="UP000527632">
    <property type="component" value="Unassembled WGS sequence"/>
</dbReference>
<dbReference type="Proteomes" id="UP000528151">
    <property type="component" value="Unassembled WGS sequence"/>
</dbReference>
<dbReference type="FunFam" id="1.10.10.10:FF:000079">
    <property type="entry name" value="GntR family transcriptional regulator"/>
    <property type="match status" value="1"/>
</dbReference>
<dbReference type="EMBL" id="AABGUK010000002">
    <property type="protein sequence ID" value="EAH4241811.1"/>
    <property type="molecule type" value="Genomic_DNA"/>
</dbReference>
<evidence type="ECO:0000313" key="17">
    <source>
        <dbReference type="Proteomes" id="UP000527632"/>
    </source>
</evidence>
<accession>A0A0B8RB36</accession>
<comment type="caution">
    <text evidence="6">The sequence shown here is derived from an EMBL/GenBank/DDBJ whole genome shotgun (WGS) entry which is preliminary data.</text>
</comment>
<dbReference type="Proteomes" id="UP000272537">
    <property type="component" value="Unassembled WGS sequence"/>
</dbReference>
<evidence type="ECO:0000313" key="10">
    <source>
        <dbReference type="EMBL" id="ECY9783353.1"/>
    </source>
</evidence>
<evidence type="ECO:0000313" key="19">
    <source>
        <dbReference type="Proteomes" id="UP000544530"/>
    </source>
</evidence>
<dbReference type="Proteomes" id="UP000548278">
    <property type="component" value="Unassembled WGS sequence"/>
</dbReference>
<dbReference type="Proteomes" id="UP000365297">
    <property type="component" value="Unassembled WGS sequence"/>
</dbReference>
<dbReference type="CDD" id="cd07377">
    <property type="entry name" value="WHTH_GntR"/>
    <property type="match status" value="1"/>
</dbReference>
<dbReference type="EMBL" id="QXLS01000004">
    <property type="protein sequence ID" value="RKA07666.1"/>
    <property type="molecule type" value="Genomic_DNA"/>
</dbReference>
<keyword evidence="3" id="KW-0804">Transcription</keyword>
<keyword evidence="1" id="KW-0805">Transcription regulation</keyword>
<evidence type="ECO:0000313" key="13">
    <source>
        <dbReference type="Proteomes" id="UP000272537"/>
    </source>
</evidence>
<evidence type="ECO:0000313" key="14">
    <source>
        <dbReference type="Proteomes" id="UP000365297"/>
    </source>
</evidence>
<dbReference type="EMBL" id="AAAJWF010000002">
    <property type="protein sequence ID" value="EAC7479840.1"/>
    <property type="molecule type" value="Genomic_DNA"/>
</dbReference>
<dbReference type="InterPro" id="IPR028978">
    <property type="entry name" value="Chorismate_lyase_/UTRA_dom_sf"/>
</dbReference>
<feature type="domain" description="HTH gntR-type" evidence="4">
    <location>
        <begin position="12"/>
        <end position="80"/>
    </location>
</feature>
<reference evidence="10 16" key="4">
    <citation type="submission" date="2019-09" db="EMBL/GenBank/DDBJ databases">
        <authorList>
            <consortium name="PulseNet: The National Subtyping Network for Foodborne Disease Surveillance"/>
            <person name="Tarr C.L."/>
            <person name="Trees E."/>
            <person name="Katz L.S."/>
            <person name="Carleton-Romer H.A."/>
            <person name="Stroika S."/>
            <person name="Kucerova Z."/>
            <person name="Roache K.F."/>
            <person name="Sabol A.L."/>
            <person name="Besser J."/>
            <person name="Gerner-Smidt P."/>
        </authorList>
    </citation>
    <scope>NUCLEOTIDE SEQUENCE [LARGE SCALE GENOMIC DNA]</scope>
    <source>
        <strain evidence="10 16">PNUSAL005692</strain>
    </source>
</reference>
<dbReference type="GO" id="GO:0003677">
    <property type="term" value="F:DNA binding"/>
    <property type="evidence" value="ECO:0007669"/>
    <property type="project" value="UniProtKB-KW"/>
</dbReference>
<dbReference type="Proteomes" id="UP000368512">
    <property type="component" value="Unassembled WGS sequence"/>
</dbReference>
<gene>
    <name evidence="12" type="primary">yvoa_2</name>
    <name evidence="8" type="ORF">AB917_14640</name>
    <name evidence="5" type="ORF">ARY78_14345</name>
    <name evidence="7" type="ORF">CA369_06155</name>
    <name evidence="6" type="ORF">DQ70_04000</name>
    <name evidence="12" type="ORF">DYZ80_02035</name>
    <name evidence="9" type="ORF">E5F58_07310</name>
    <name evidence="10" type="ORF">F6515_10200</name>
    <name evidence="11" type="ORF">HZJ64_13240</name>
</gene>
<evidence type="ECO:0000313" key="16">
    <source>
        <dbReference type="Proteomes" id="UP000489121"/>
    </source>
</evidence>
<dbReference type="EMBL" id="AABDGJ010000015">
    <property type="protein sequence ID" value="EAG6991829.1"/>
    <property type="molecule type" value="Genomic_DNA"/>
</dbReference>
<dbReference type="GO" id="GO:0003700">
    <property type="term" value="F:DNA-binding transcription factor activity"/>
    <property type="evidence" value="ECO:0007669"/>
    <property type="project" value="InterPro"/>
</dbReference>
<dbReference type="PANTHER" id="PTHR44846:SF17">
    <property type="entry name" value="GNTR-FAMILY TRANSCRIPTIONAL REGULATOR"/>
    <property type="match status" value="1"/>
</dbReference>
<dbReference type="EMBL" id="AABBZO010000005">
    <property type="protein sequence ID" value="EAG4461859.1"/>
    <property type="molecule type" value="Genomic_DNA"/>
</dbReference>
<dbReference type="PROSITE" id="PS50949">
    <property type="entry name" value="HTH_GNTR"/>
    <property type="match status" value="1"/>
</dbReference>
<evidence type="ECO:0000313" key="9">
    <source>
        <dbReference type="EMBL" id="EAH4241811.1"/>
    </source>
</evidence>
<evidence type="ECO:0000313" key="15">
    <source>
        <dbReference type="Proteomes" id="UP000368512"/>
    </source>
</evidence>
<dbReference type="Proteomes" id="UP000544530">
    <property type="component" value="Unassembled WGS sequence"/>
</dbReference>
<reference evidence="14 15" key="2">
    <citation type="submission" date="2018-06" db="EMBL/GenBank/DDBJ databases">
        <authorList>
            <consortium name="GenomeTrakr: Next Generation Sequencing Network for Food Pathogen Tracability"/>
        </authorList>
    </citation>
    <scope>NUCLEOTIDE SEQUENCE [LARGE SCALE GENOMIC DNA]</scope>
    <source>
        <strain evidence="6 15">CFSAN008042</strain>
        <strain evidence="7 18">CFSAN063727</strain>
        <strain evidence="5 14">FDA00007096</strain>
        <strain evidence="9 17">LS1344</strain>
    </source>
</reference>
<evidence type="ECO:0000256" key="3">
    <source>
        <dbReference type="ARBA" id="ARBA00023163"/>
    </source>
</evidence>
<dbReference type="InterPro" id="IPR011663">
    <property type="entry name" value="UTRA"/>
</dbReference>
<evidence type="ECO:0000256" key="1">
    <source>
        <dbReference type="ARBA" id="ARBA00023015"/>
    </source>
</evidence>
<dbReference type="Pfam" id="PF00392">
    <property type="entry name" value="GntR"/>
    <property type="match status" value="1"/>
</dbReference>
<dbReference type="EMBL" id="AALGDA010000032">
    <property type="protein sequence ID" value="ECY9783353.1"/>
    <property type="molecule type" value="Genomic_DNA"/>
</dbReference>
<evidence type="ECO:0000313" key="11">
    <source>
        <dbReference type="EMBL" id="NYA02797.1"/>
    </source>
</evidence>
<dbReference type="InterPro" id="IPR036390">
    <property type="entry name" value="WH_DNA-bd_sf"/>
</dbReference>
<evidence type="ECO:0000313" key="12">
    <source>
        <dbReference type="EMBL" id="RKA07666.1"/>
    </source>
</evidence>
<dbReference type="KEGG" id="lmok:CQ02_11135"/>
<evidence type="ECO:0000313" key="5">
    <source>
        <dbReference type="EMBL" id="EAC5551608.1"/>
    </source>
</evidence>
<dbReference type="SMR" id="A0A0B8RB36"/>
<reference evidence="11 19" key="5">
    <citation type="submission" date="2020-06" db="EMBL/GenBank/DDBJ databases">
        <title>Two Listeria outbreaks in Switzerland in 2018 and 2020.</title>
        <authorList>
            <person name="Stevens M.J.A."/>
            <person name="Bloemberg G."/>
            <person name="Nusch-Inderbinnen M."/>
            <person name="Stephan R."/>
        </authorList>
    </citation>
    <scope>NUCLEOTIDE SEQUENCE [LARGE SCALE GENOMIC DNA]</scope>
    <source>
        <strain evidence="11 19">N18-0707</strain>
    </source>
</reference>
<dbReference type="InterPro" id="IPR000524">
    <property type="entry name" value="Tscrpt_reg_HTH_GntR"/>
</dbReference>
<dbReference type="KEGG" id="lmv:Y193_04770"/>
<dbReference type="Gene3D" id="1.10.10.10">
    <property type="entry name" value="Winged helix-like DNA-binding domain superfamily/Winged helix DNA-binding domain"/>
    <property type="match status" value="1"/>
</dbReference>
<organism evidence="6 15">
    <name type="scientific">Listeria monocytogenes</name>
    <dbReference type="NCBI Taxonomy" id="1639"/>
    <lineage>
        <taxon>Bacteria</taxon>
        <taxon>Bacillati</taxon>
        <taxon>Bacillota</taxon>
        <taxon>Bacilli</taxon>
        <taxon>Bacillales</taxon>
        <taxon>Listeriaceae</taxon>
        <taxon>Listeria</taxon>
    </lineage>
</organism>
<dbReference type="AlphaFoldDB" id="A0A0B8RB36"/>
<dbReference type="OMA" id="HGRVPKY"/>
<reference evidence="8 20" key="3">
    <citation type="submission" date="2019-04" db="EMBL/GenBank/DDBJ databases">
        <authorList>
            <consortium name="GenomeTrakr network: Whole genome sequencing for foodborne pathogen traceback"/>
        </authorList>
    </citation>
    <scope>NUCLEOTIDE SEQUENCE [LARGE SCALE GENOMIC DNA]</scope>
    <source>
        <strain evidence="8 20">CFSAN004300</strain>
    </source>
</reference>
<dbReference type="InterPro" id="IPR036388">
    <property type="entry name" value="WH-like_DNA-bd_sf"/>
</dbReference>
<sequence>MVRKLNKMYDASPLYAQIADDLREKIQTEVWQTGDKIPPELDLCELYNVSRITVRKAIDELVRENLLYRERAKGTFVRDWEEAEDEHFTLVRSFTNEMKELGKKAATLHAEVEVINADKKIALQLGLSVGDKVLQIKRLRGTKDLAFALFISFIPYNQDYSLKAEDYYGSFYEYLKGFGIVVNQEKEYIEAMLPNREVQEALAIDKQEPILKRVRMTKQKESDFREYSECFYIGKHYRYYIDFE</sequence>
<dbReference type="GO" id="GO:0045892">
    <property type="term" value="P:negative regulation of DNA-templated transcription"/>
    <property type="evidence" value="ECO:0007669"/>
    <property type="project" value="TreeGrafter"/>
</dbReference>
<dbReference type="SMART" id="SM00345">
    <property type="entry name" value="HTH_GNTR"/>
    <property type="match status" value="1"/>
</dbReference>
<protein>
    <submittedName>
        <fullName evidence="6">GntR family transcriptional regulator</fullName>
    </submittedName>
    <submittedName>
        <fullName evidence="12">HTH-type transcriptional repressor YvoA</fullName>
    </submittedName>
</protein>
<dbReference type="RefSeq" id="WP_003724566.1">
    <property type="nucleotide sequence ID" value="NC_021825.2"/>
</dbReference>
<dbReference type="EMBL" id="JACAVN010000011">
    <property type="protein sequence ID" value="NYA02797.1"/>
    <property type="molecule type" value="Genomic_DNA"/>
</dbReference>
<dbReference type="SMART" id="SM00866">
    <property type="entry name" value="UTRA"/>
    <property type="match status" value="1"/>
</dbReference>
<dbReference type="PANTHER" id="PTHR44846">
    <property type="entry name" value="MANNOSYL-D-GLYCERATE TRANSPORT/METABOLISM SYSTEM REPRESSOR MNGR-RELATED"/>
    <property type="match status" value="1"/>
</dbReference>
<dbReference type="SUPFAM" id="SSF64288">
    <property type="entry name" value="Chorismate lyase-like"/>
    <property type="match status" value="1"/>
</dbReference>
<evidence type="ECO:0000259" key="4">
    <source>
        <dbReference type="PROSITE" id="PS50949"/>
    </source>
</evidence>
<evidence type="ECO:0000313" key="6">
    <source>
        <dbReference type="EMBL" id="EAC7479840.1"/>
    </source>
</evidence>
<reference evidence="12 13" key="1">
    <citation type="journal article" date="2018" name="BMC Genomics">
        <title>Genes significantly associated with lineage II food isolates of Listeria monocytogenes.</title>
        <authorList>
            <person name="Pirone-Davies C."/>
            <person name="Chen Y."/>
            <person name="Pightling A."/>
            <person name="Ryan G."/>
            <person name="Wang Y."/>
            <person name="Yao K."/>
            <person name="Hoffmann M."/>
            <person name="Allard M.W."/>
        </authorList>
    </citation>
    <scope>NUCLEOTIDE SEQUENCE [LARGE SCALE GENOMIC DNA]</scope>
    <source>
        <strain evidence="12 13">PNUSAL000550</strain>
    </source>
</reference>
<name>A0A0B8RB36_LISMN</name>
<dbReference type="Pfam" id="PF07702">
    <property type="entry name" value="UTRA"/>
    <property type="match status" value="1"/>
</dbReference>
<dbReference type="EMBL" id="AAAIXK010000009">
    <property type="protein sequence ID" value="EAC5551608.1"/>
    <property type="molecule type" value="Genomic_DNA"/>
</dbReference>
<keyword evidence="2" id="KW-0238">DNA-binding</keyword>